<keyword evidence="9" id="KW-1185">Reference proteome</keyword>
<evidence type="ECO:0000256" key="4">
    <source>
        <dbReference type="ARBA" id="ARBA00022984"/>
    </source>
</evidence>
<feature type="domain" description="L,D-TPase catalytic" evidence="7">
    <location>
        <begin position="168"/>
        <end position="290"/>
    </location>
</feature>
<dbReference type="GO" id="GO:0016740">
    <property type="term" value="F:transferase activity"/>
    <property type="evidence" value="ECO:0007669"/>
    <property type="project" value="UniProtKB-KW"/>
</dbReference>
<dbReference type="InterPro" id="IPR005490">
    <property type="entry name" value="LD_TPept_cat_dom"/>
</dbReference>
<organism evidence="8 9">
    <name type="scientific">Amycolatopsis heterodermiae</name>
    <dbReference type="NCBI Taxonomy" id="3110235"/>
    <lineage>
        <taxon>Bacteria</taxon>
        <taxon>Bacillati</taxon>
        <taxon>Actinomycetota</taxon>
        <taxon>Actinomycetes</taxon>
        <taxon>Pseudonocardiales</taxon>
        <taxon>Pseudonocardiaceae</taxon>
        <taxon>Amycolatopsis</taxon>
    </lineage>
</organism>
<proteinExistence type="predicted"/>
<evidence type="ECO:0000256" key="5">
    <source>
        <dbReference type="ARBA" id="ARBA00023316"/>
    </source>
</evidence>
<feature type="active site" description="Nucleophile" evidence="6">
    <location>
        <position position="263"/>
    </location>
</feature>
<dbReference type="InterPro" id="IPR050979">
    <property type="entry name" value="LD-transpeptidase"/>
</dbReference>
<reference evidence="8 9" key="1">
    <citation type="submission" date="2023-12" db="EMBL/GenBank/DDBJ databases">
        <title>Amycolatopsis sp. V23-08.</title>
        <authorList>
            <person name="Somphong A."/>
        </authorList>
    </citation>
    <scope>NUCLEOTIDE SEQUENCE [LARGE SCALE GENOMIC DNA]</scope>
    <source>
        <strain evidence="8 9">V23-08</strain>
    </source>
</reference>
<dbReference type="CDD" id="cd16913">
    <property type="entry name" value="YkuD_like"/>
    <property type="match status" value="1"/>
</dbReference>
<evidence type="ECO:0000256" key="3">
    <source>
        <dbReference type="ARBA" id="ARBA00022960"/>
    </source>
</evidence>
<sequence length="290" mass="30355">MSEMSRPAPNRWRVLALWLAGIALVGTAGVLLAPSPKAPDVARGGAEPVELGVEIHAPVVAARAVPNLARLPEASTLGTVANAPQDATAEEIPDGQLVHPTEPVPVFDQPGGAAIAALPTTQLGSDTWVPVIAEEPGWVQVLLPSRPNGSTGWLSNQDNTLDSRSTTDRIVIDRAAFRLTLYRDHQQIGTWKVGVGTPAAPTPAGRTFVLASMTDAKQKFSPVIFPLGIHSATFSTYGSGPGTTGIHGWPSTDVFGRRSSDGCIRVPADALATFTNPLDPVPIGTPVLIR</sequence>
<dbReference type="EMBL" id="JAYFSI010000014">
    <property type="protein sequence ID" value="MEA5366233.1"/>
    <property type="molecule type" value="Genomic_DNA"/>
</dbReference>
<dbReference type="Pfam" id="PF03734">
    <property type="entry name" value="YkuD"/>
    <property type="match status" value="1"/>
</dbReference>
<dbReference type="EC" id="2.-.-.-" evidence="8"/>
<gene>
    <name evidence="8" type="ORF">VA596_42355</name>
</gene>
<dbReference type="SUPFAM" id="SSF141523">
    <property type="entry name" value="L,D-transpeptidase catalytic domain-like"/>
    <property type="match status" value="1"/>
</dbReference>
<keyword evidence="2 8" id="KW-0808">Transferase</keyword>
<dbReference type="Gene3D" id="2.40.440.10">
    <property type="entry name" value="L,D-transpeptidase catalytic domain-like"/>
    <property type="match status" value="1"/>
</dbReference>
<comment type="pathway">
    <text evidence="1 6">Cell wall biogenesis; peptidoglycan biosynthesis.</text>
</comment>
<protein>
    <submittedName>
        <fullName evidence="8">L,D-transpeptidase</fullName>
        <ecNumber evidence="8">2.-.-.-</ecNumber>
    </submittedName>
</protein>
<evidence type="ECO:0000259" key="7">
    <source>
        <dbReference type="PROSITE" id="PS52029"/>
    </source>
</evidence>
<feature type="active site" description="Proton donor/acceptor" evidence="6">
    <location>
        <position position="247"/>
    </location>
</feature>
<evidence type="ECO:0000256" key="2">
    <source>
        <dbReference type="ARBA" id="ARBA00022679"/>
    </source>
</evidence>
<dbReference type="Proteomes" id="UP001304298">
    <property type="component" value="Unassembled WGS sequence"/>
</dbReference>
<evidence type="ECO:0000313" key="9">
    <source>
        <dbReference type="Proteomes" id="UP001304298"/>
    </source>
</evidence>
<keyword evidence="5 6" id="KW-0961">Cell wall biogenesis/degradation</keyword>
<name>A0ABU5RIW3_9PSEU</name>
<accession>A0ABU5RIW3</accession>
<evidence type="ECO:0000256" key="6">
    <source>
        <dbReference type="PROSITE-ProRule" id="PRU01373"/>
    </source>
</evidence>
<dbReference type="RefSeq" id="WP_323335324.1">
    <property type="nucleotide sequence ID" value="NZ_JAYFSI010000014.1"/>
</dbReference>
<keyword evidence="4 6" id="KW-0573">Peptidoglycan synthesis</keyword>
<dbReference type="PROSITE" id="PS52029">
    <property type="entry name" value="LD_TPASE"/>
    <property type="match status" value="1"/>
</dbReference>
<dbReference type="PANTHER" id="PTHR30582">
    <property type="entry name" value="L,D-TRANSPEPTIDASE"/>
    <property type="match status" value="1"/>
</dbReference>
<evidence type="ECO:0000256" key="1">
    <source>
        <dbReference type="ARBA" id="ARBA00004752"/>
    </source>
</evidence>
<keyword evidence="3 6" id="KW-0133">Cell shape</keyword>
<dbReference type="InterPro" id="IPR038063">
    <property type="entry name" value="Transpep_catalytic_dom"/>
</dbReference>
<evidence type="ECO:0000313" key="8">
    <source>
        <dbReference type="EMBL" id="MEA5366233.1"/>
    </source>
</evidence>
<comment type="caution">
    <text evidence="8">The sequence shown here is derived from an EMBL/GenBank/DDBJ whole genome shotgun (WGS) entry which is preliminary data.</text>
</comment>